<dbReference type="RefSeq" id="XP_062696417.1">
    <property type="nucleotide sequence ID" value="XM_062838491.1"/>
</dbReference>
<dbReference type="GeneID" id="87876113"/>
<dbReference type="AlphaFoldDB" id="A0AAJ0IEJ1"/>
<reference evidence="1 2" key="1">
    <citation type="journal article" date="2023" name="Mol. Phylogenet. Evol.">
        <title>Genome-scale phylogeny and comparative genomics of the fungal order Sordariales.</title>
        <authorList>
            <person name="Hensen N."/>
            <person name="Bonometti L."/>
            <person name="Westerberg I."/>
            <person name="Brannstrom I.O."/>
            <person name="Guillou S."/>
            <person name="Cros-Aarteil S."/>
            <person name="Calhoun S."/>
            <person name="Haridas S."/>
            <person name="Kuo A."/>
            <person name="Mondo S."/>
            <person name="Pangilinan J."/>
            <person name="Riley R."/>
            <person name="LaButti K."/>
            <person name="Andreopoulos B."/>
            <person name="Lipzen A."/>
            <person name="Chen C."/>
            <person name="Yan M."/>
            <person name="Daum C."/>
            <person name="Ng V."/>
            <person name="Clum A."/>
            <person name="Steindorff A."/>
            <person name="Ohm R.A."/>
            <person name="Martin F."/>
            <person name="Silar P."/>
            <person name="Natvig D.O."/>
            <person name="Lalanne C."/>
            <person name="Gautier V."/>
            <person name="Ament-Velasquez S.L."/>
            <person name="Kruys A."/>
            <person name="Hutchinson M.I."/>
            <person name="Powell A.J."/>
            <person name="Barry K."/>
            <person name="Miller A.N."/>
            <person name="Grigoriev I.V."/>
            <person name="Debuchy R."/>
            <person name="Gladieux P."/>
            <person name="Hiltunen Thoren M."/>
            <person name="Johannesson H."/>
        </authorList>
    </citation>
    <scope>NUCLEOTIDE SEQUENCE [LARGE SCALE GENOMIC DNA]</scope>
    <source>
        <strain evidence="1 2">FGSC 10403</strain>
    </source>
</reference>
<proteinExistence type="predicted"/>
<evidence type="ECO:0000313" key="2">
    <source>
        <dbReference type="Proteomes" id="UP001285908"/>
    </source>
</evidence>
<protein>
    <submittedName>
        <fullName evidence="1">Uncharacterized protein</fullName>
    </submittedName>
</protein>
<dbReference type="EMBL" id="JAULSX010000001">
    <property type="protein sequence ID" value="KAK3498784.1"/>
    <property type="molecule type" value="Genomic_DNA"/>
</dbReference>
<gene>
    <name evidence="1" type="ORF">B0T23DRAFT_400523</name>
</gene>
<name>A0AAJ0IEJ1_9PEZI</name>
<keyword evidence="2" id="KW-1185">Reference proteome</keyword>
<organism evidence="1 2">
    <name type="scientific">Neurospora hispaniola</name>
    <dbReference type="NCBI Taxonomy" id="588809"/>
    <lineage>
        <taxon>Eukaryota</taxon>
        <taxon>Fungi</taxon>
        <taxon>Dikarya</taxon>
        <taxon>Ascomycota</taxon>
        <taxon>Pezizomycotina</taxon>
        <taxon>Sordariomycetes</taxon>
        <taxon>Sordariomycetidae</taxon>
        <taxon>Sordariales</taxon>
        <taxon>Sordariaceae</taxon>
        <taxon>Neurospora</taxon>
    </lineage>
</organism>
<evidence type="ECO:0000313" key="1">
    <source>
        <dbReference type="EMBL" id="KAK3498784.1"/>
    </source>
</evidence>
<comment type="caution">
    <text evidence="1">The sequence shown here is derived from an EMBL/GenBank/DDBJ whole genome shotgun (WGS) entry which is preliminary data.</text>
</comment>
<sequence length="160" mass="18547">MRSWKIKRNYFELKSGWAFCNKDGHRMDGRKEVRTSWISVLGEVSLCLWVPAAVHNHTRRVGYQRAGAAYSRYHNDGKRCDRATPLTLRAKEKSLTREHMNRCMAIWRNAAGLHKHVFFDRLPCNLAPLGFPSLWPIQASTSVSKENPIRNICDYLLMTT</sequence>
<accession>A0AAJ0IEJ1</accession>
<dbReference type="Proteomes" id="UP001285908">
    <property type="component" value="Unassembled WGS sequence"/>
</dbReference>